<keyword evidence="2" id="KW-1185">Reference proteome</keyword>
<evidence type="ECO:0000313" key="2">
    <source>
        <dbReference type="Proteomes" id="UP000004508"/>
    </source>
</evidence>
<comment type="caution">
    <text evidence="1">The sequence shown here is derived from an EMBL/GenBank/DDBJ whole genome shotgun (WGS) entry which is preliminary data.</text>
</comment>
<dbReference type="Proteomes" id="UP000004508">
    <property type="component" value="Unassembled WGS sequence"/>
</dbReference>
<sequence>MKDYPTTNEEDLNRWTTLLEELLLRIAEAAQNYQKQYYFGGGIAVDLNFGGFTRPHPDLDFYPREEDTAWWQERFRSQGYIVSKDTDMEPLRNAFSVINEANDYFADVYPIAVGADGEISMAVYAGTESVWDGTFTIRGDRAVWEGKSWNTIRSVHYKGQTVWIEHYRTVLMQKEAYIHLHGGALSEKHLHDFRRAGIRPEVSHFVPHRKKLKNGNLHLSI</sequence>
<dbReference type="InParanoid" id="D6U8D9"/>
<dbReference type="Gene3D" id="3.30.460.40">
    <property type="match status" value="1"/>
</dbReference>
<dbReference type="Pfam" id="PF10706">
    <property type="entry name" value="Aminoglyc_resit"/>
    <property type="match status" value="1"/>
</dbReference>
<dbReference type="AlphaFoldDB" id="D6U8D9"/>
<dbReference type="EMBL" id="ADVG01000005">
    <property type="protein sequence ID" value="EFH80150.1"/>
    <property type="molecule type" value="Genomic_DNA"/>
</dbReference>
<accession>D6U8D9</accession>
<proteinExistence type="predicted"/>
<dbReference type="RefSeq" id="WP_007922543.1">
    <property type="nucleotide sequence ID" value="NZ_ADVG01000005.1"/>
</dbReference>
<gene>
    <name evidence="1" type="ORF">Krac_0711</name>
</gene>
<evidence type="ECO:0000313" key="1">
    <source>
        <dbReference type="EMBL" id="EFH80150.1"/>
    </source>
</evidence>
<organism evidence="1 2">
    <name type="scientific">Ktedonobacter racemifer DSM 44963</name>
    <dbReference type="NCBI Taxonomy" id="485913"/>
    <lineage>
        <taxon>Bacteria</taxon>
        <taxon>Bacillati</taxon>
        <taxon>Chloroflexota</taxon>
        <taxon>Ktedonobacteria</taxon>
        <taxon>Ktedonobacterales</taxon>
        <taxon>Ktedonobacteraceae</taxon>
        <taxon>Ktedonobacter</taxon>
    </lineage>
</organism>
<reference evidence="1 2" key="1">
    <citation type="journal article" date="2011" name="Stand. Genomic Sci.">
        <title>Non-contiguous finished genome sequence and contextual data of the filamentous soil bacterium Ktedonobacter racemifer type strain (SOSP1-21).</title>
        <authorList>
            <person name="Chang Y.J."/>
            <person name="Land M."/>
            <person name="Hauser L."/>
            <person name="Chertkov O."/>
            <person name="Del Rio T.G."/>
            <person name="Nolan M."/>
            <person name="Copeland A."/>
            <person name="Tice H."/>
            <person name="Cheng J.F."/>
            <person name="Lucas S."/>
            <person name="Han C."/>
            <person name="Goodwin L."/>
            <person name="Pitluck S."/>
            <person name="Ivanova N."/>
            <person name="Ovchinikova G."/>
            <person name="Pati A."/>
            <person name="Chen A."/>
            <person name="Palaniappan K."/>
            <person name="Mavromatis K."/>
            <person name="Liolios K."/>
            <person name="Brettin T."/>
            <person name="Fiebig A."/>
            <person name="Rohde M."/>
            <person name="Abt B."/>
            <person name="Goker M."/>
            <person name="Detter J.C."/>
            <person name="Woyke T."/>
            <person name="Bristow J."/>
            <person name="Eisen J.A."/>
            <person name="Markowitz V."/>
            <person name="Hugenholtz P."/>
            <person name="Kyrpides N.C."/>
            <person name="Klenk H.P."/>
            <person name="Lapidus A."/>
        </authorList>
    </citation>
    <scope>NUCLEOTIDE SEQUENCE [LARGE SCALE GENOMIC DNA]</scope>
    <source>
        <strain evidence="2">DSM 44963</strain>
    </source>
</reference>
<protein>
    <submittedName>
        <fullName evidence="1">Uncharacterized protein</fullName>
    </submittedName>
</protein>
<name>D6U8D9_KTERA</name>
<dbReference type="InterPro" id="IPR019646">
    <property type="entry name" value="Aminoglyc_AdlTrfase"/>
</dbReference>